<sequence length="113" mass="12082">MLPHDFDLFVIGAGSGRLRAARVAAAHGARVALAEEFRFRGTSVIRGCVPKKLLVHCAHFAEDIRDARRFGWADKGRVRSDDSAAPPYGGRAGADALTLPICEYLSAVPPVPA</sequence>
<accession>A0ABS6XQ14</accession>
<dbReference type="InterPro" id="IPR023753">
    <property type="entry name" value="FAD/NAD-binding_dom"/>
</dbReference>
<evidence type="ECO:0000256" key="2">
    <source>
        <dbReference type="ARBA" id="ARBA00007532"/>
    </source>
</evidence>
<name>A0ABS6XQ14_9SPHN</name>
<protein>
    <submittedName>
        <fullName evidence="7">FAD-dependent oxidoreductase</fullName>
    </submittedName>
</protein>
<dbReference type="PANTHER" id="PTHR42737:SF2">
    <property type="entry name" value="GLUTATHIONE REDUCTASE"/>
    <property type="match status" value="1"/>
</dbReference>
<keyword evidence="4" id="KW-1015">Disulfide bond</keyword>
<evidence type="ECO:0000256" key="5">
    <source>
        <dbReference type="ARBA" id="ARBA00023284"/>
    </source>
</evidence>
<dbReference type="PANTHER" id="PTHR42737">
    <property type="entry name" value="GLUTATHIONE REDUCTASE"/>
    <property type="match status" value="1"/>
</dbReference>
<dbReference type="Pfam" id="PF07992">
    <property type="entry name" value="Pyr_redox_2"/>
    <property type="match status" value="1"/>
</dbReference>
<evidence type="ECO:0000313" key="7">
    <source>
        <dbReference type="EMBL" id="MBW4332319.1"/>
    </source>
</evidence>
<evidence type="ECO:0000256" key="4">
    <source>
        <dbReference type="ARBA" id="ARBA00023157"/>
    </source>
</evidence>
<dbReference type="Proteomes" id="UP001197214">
    <property type="component" value="Unassembled WGS sequence"/>
</dbReference>
<comment type="cofactor">
    <cofactor evidence="1">
        <name>FAD</name>
        <dbReference type="ChEBI" id="CHEBI:57692"/>
    </cofactor>
</comment>
<dbReference type="EMBL" id="JAHWZX010000024">
    <property type="protein sequence ID" value="MBW4332319.1"/>
    <property type="molecule type" value="Genomic_DNA"/>
</dbReference>
<reference evidence="7 8" key="1">
    <citation type="submission" date="2021-07" db="EMBL/GenBank/DDBJ databases">
        <title>Stakelama flava sp. nov., a novel endophytic bacterium isolated from branch of Kandelia candel.</title>
        <authorList>
            <person name="Tuo L."/>
        </authorList>
    </citation>
    <scope>NUCLEOTIDE SEQUENCE [LARGE SCALE GENOMIC DNA]</scope>
    <source>
        <strain evidence="7 8">CBK3Z-3</strain>
    </source>
</reference>
<keyword evidence="3" id="KW-0560">Oxidoreductase</keyword>
<proteinExistence type="inferred from homology"/>
<evidence type="ECO:0000256" key="3">
    <source>
        <dbReference type="ARBA" id="ARBA00023002"/>
    </source>
</evidence>
<evidence type="ECO:0000259" key="6">
    <source>
        <dbReference type="Pfam" id="PF07992"/>
    </source>
</evidence>
<gene>
    <name evidence="7" type="ORF">KY084_15815</name>
</gene>
<evidence type="ECO:0000256" key="1">
    <source>
        <dbReference type="ARBA" id="ARBA00001974"/>
    </source>
</evidence>
<keyword evidence="8" id="KW-1185">Reference proteome</keyword>
<comment type="similarity">
    <text evidence="2">Belongs to the class-I pyridine nucleotide-disulfide oxidoreductase family.</text>
</comment>
<feature type="domain" description="FAD/NAD(P)-binding" evidence="6">
    <location>
        <begin position="6"/>
        <end position="65"/>
    </location>
</feature>
<evidence type="ECO:0000313" key="8">
    <source>
        <dbReference type="Proteomes" id="UP001197214"/>
    </source>
</evidence>
<keyword evidence="5" id="KW-0676">Redox-active center</keyword>
<organism evidence="7 8">
    <name type="scientific">Stakelama flava</name>
    <dbReference type="NCBI Taxonomy" id="2860338"/>
    <lineage>
        <taxon>Bacteria</taxon>
        <taxon>Pseudomonadati</taxon>
        <taxon>Pseudomonadota</taxon>
        <taxon>Alphaproteobacteria</taxon>
        <taxon>Sphingomonadales</taxon>
        <taxon>Sphingomonadaceae</taxon>
        <taxon>Stakelama</taxon>
    </lineage>
</organism>
<comment type="caution">
    <text evidence="7">The sequence shown here is derived from an EMBL/GenBank/DDBJ whole genome shotgun (WGS) entry which is preliminary data.</text>
</comment>
<dbReference type="InterPro" id="IPR046952">
    <property type="entry name" value="GSHR/TRXR-like"/>
</dbReference>